<evidence type="ECO:0000256" key="2">
    <source>
        <dbReference type="SAM" id="SignalP"/>
    </source>
</evidence>
<feature type="region of interest" description="Disordered" evidence="1">
    <location>
        <begin position="41"/>
        <end position="136"/>
    </location>
</feature>
<feature type="compositionally biased region" description="Pro residues" evidence="1">
    <location>
        <begin position="84"/>
        <end position="98"/>
    </location>
</feature>
<gene>
    <name evidence="3" type="ORF">BJ993_000213</name>
</gene>
<evidence type="ECO:0000256" key="1">
    <source>
        <dbReference type="SAM" id="MobiDB-lite"/>
    </source>
</evidence>
<sequence length="293" mass="28563">MSETFRRPFVPAGRAPAVRRSALSLPGAVLALVVLSTTPAHADPDAPPGAGRSGEAPAQTGSLPAPEHAAAHDAITRDSAPGEHPGPPGGVPQGPPAEVPADGPADGPADVPADVPAGPPAGVGSDGVPGAPAAEAAPGQKVVVCKYVRKPGAAEVFSHIIVVNENALLGKGFAGVFPFPFSDAHFKSVAVRYAAPGERASEISEAVCPAEVPGEEPPGEEPPGEEPPGEGASGETGGIGDDAGPGVPGVGSSGSALPATGAADHLPALALLGGLGTLAGAWLVHRGRRAVVH</sequence>
<feature type="compositionally biased region" description="Low complexity" evidence="1">
    <location>
        <begin position="99"/>
        <end position="136"/>
    </location>
</feature>
<dbReference type="RefSeq" id="WP_179647424.1">
    <property type="nucleotide sequence ID" value="NZ_JACBZM010000001.1"/>
</dbReference>
<reference evidence="3 4" key="1">
    <citation type="submission" date="2020-07" db="EMBL/GenBank/DDBJ databases">
        <title>Sequencing the genomes of 1000 actinobacteria strains.</title>
        <authorList>
            <person name="Klenk H.-P."/>
        </authorList>
    </citation>
    <scope>NUCLEOTIDE SEQUENCE [LARGE SCALE GENOMIC DNA]</scope>
    <source>
        <strain evidence="3 4">DSM 15131</strain>
    </source>
</reference>
<feature type="compositionally biased region" description="Gly residues" evidence="1">
    <location>
        <begin position="231"/>
        <end position="252"/>
    </location>
</feature>
<feature type="signal peptide" evidence="2">
    <location>
        <begin position="1"/>
        <end position="42"/>
    </location>
</feature>
<feature type="chain" id="PRO_5030914061" evidence="2">
    <location>
        <begin position="43"/>
        <end position="293"/>
    </location>
</feature>
<comment type="caution">
    <text evidence="3">The sequence shown here is derived from an EMBL/GenBank/DDBJ whole genome shotgun (WGS) entry which is preliminary data.</text>
</comment>
<name>A0A7Y9ZF72_9ACTN</name>
<keyword evidence="2" id="KW-0732">Signal</keyword>
<accession>A0A7Y9ZF72</accession>
<evidence type="ECO:0000313" key="3">
    <source>
        <dbReference type="EMBL" id="NYI43133.1"/>
    </source>
</evidence>
<organism evidence="3 4">
    <name type="scientific">Nocardioides aromaticivorans</name>
    <dbReference type="NCBI Taxonomy" id="200618"/>
    <lineage>
        <taxon>Bacteria</taxon>
        <taxon>Bacillati</taxon>
        <taxon>Actinomycetota</taxon>
        <taxon>Actinomycetes</taxon>
        <taxon>Propionibacteriales</taxon>
        <taxon>Nocardioidaceae</taxon>
        <taxon>Nocardioides</taxon>
    </lineage>
</organism>
<feature type="region of interest" description="Disordered" evidence="1">
    <location>
        <begin position="202"/>
        <end position="255"/>
    </location>
</feature>
<dbReference type="EMBL" id="JACBZM010000001">
    <property type="protein sequence ID" value="NYI43133.1"/>
    <property type="molecule type" value="Genomic_DNA"/>
</dbReference>
<feature type="compositionally biased region" description="Acidic residues" evidence="1">
    <location>
        <begin position="213"/>
        <end position="228"/>
    </location>
</feature>
<evidence type="ECO:0000313" key="4">
    <source>
        <dbReference type="Proteomes" id="UP000562045"/>
    </source>
</evidence>
<protein>
    <submittedName>
        <fullName evidence="3">LPXTG-motif cell wall-anchored protein</fullName>
    </submittedName>
</protein>
<dbReference type="Proteomes" id="UP000562045">
    <property type="component" value="Unassembled WGS sequence"/>
</dbReference>
<proteinExistence type="predicted"/>
<dbReference type="NCBIfam" id="TIGR01167">
    <property type="entry name" value="LPXTG_anchor"/>
    <property type="match status" value="1"/>
</dbReference>
<dbReference type="AlphaFoldDB" id="A0A7Y9ZF72"/>